<dbReference type="STRING" id="1628148.BI198_06730"/>
<feature type="transmembrane region" description="Helical" evidence="1">
    <location>
        <begin position="42"/>
        <end position="62"/>
    </location>
</feature>
<proteinExistence type="predicted"/>
<keyword evidence="1" id="KW-0812">Transmembrane</keyword>
<accession>A0A1E7Q577</accession>
<dbReference type="Proteomes" id="UP000242258">
    <property type="component" value="Unassembled WGS sequence"/>
</dbReference>
<keyword evidence="1" id="KW-0472">Membrane</keyword>
<reference evidence="3" key="1">
    <citation type="submission" date="2016-09" db="EMBL/GenBank/DDBJ databases">
        <authorList>
            <person name="Wan X."/>
            <person name="Hou S."/>
        </authorList>
    </citation>
    <scope>NUCLEOTIDE SEQUENCE [LARGE SCALE GENOMIC DNA]</scope>
    <source>
        <strain evidence="3">KH87</strain>
    </source>
</reference>
<name>A0A1E7Q577_9GAMM</name>
<keyword evidence="1" id="KW-1133">Transmembrane helix</keyword>
<feature type="transmembrane region" description="Helical" evidence="1">
    <location>
        <begin position="12"/>
        <end position="36"/>
    </location>
</feature>
<gene>
    <name evidence="2" type="ORF">BI198_06730</name>
</gene>
<dbReference type="AlphaFoldDB" id="A0A1E7Q577"/>
<comment type="caution">
    <text evidence="2">The sequence shown here is derived from an EMBL/GenBank/DDBJ whole genome shotgun (WGS) entry which is preliminary data.</text>
</comment>
<dbReference type="RefSeq" id="WP_070048862.1">
    <property type="nucleotide sequence ID" value="NZ_CBCSDO010000006.1"/>
</dbReference>
<evidence type="ECO:0000313" key="2">
    <source>
        <dbReference type="EMBL" id="OEY69296.1"/>
    </source>
</evidence>
<keyword evidence="3" id="KW-1185">Reference proteome</keyword>
<dbReference type="EMBL" id="MKEK01000001">
    <property type="protein sequence ID" value="OEY69296.1"/>
    <property type="molecule type" value="Genomic_DNA"/>
</dbReference>
<sequence>MKFKMPKRIINIGLVYAGLFGILFQLVAFVFAWWHGISLQPSWILTLAAPLLCILSGIIPALQLQKEPD</sequence>
<dbReference type="OrthoDB" id="5771627at2"/>
<evidence type="ECO:0000256" key="1">
    <source>
        <dbReference type="SAM" id="Phobius"/>
    </source>
</evidence>
<evidence type="ECO:0000313" key="3">
    <source>
        <dbReference type="Proteomes" id="UP000242258"/>
    </source>
</evidence>
<protein>
    <submittedName>
        <fullName evidence="2">Uncharacterized protein</fullName>
    </submittedName>
</protein>
<organism evidence="2 3">
    <name type="scientific">Rheinheimera salexigens</name>
    <dbReference type="NCBI Taxonomy" id="1628148"/>
    <lineage>
        <taxon>Bacteria</taxon>
        <taxon>Pseudomonadati</taxon>
        <taxon>Pseudomonadota</taxon>
        <taxon>Gammaproteobacteria</taxon>
        <taxon>Chromatiales</taxon>
        <taxon>Chromatiaceae</taxon>
        <taxon>Rheinheimera</taxon>
    </lineage>
</organism>